<dbReference type="EMBL" id="RKQZ01000001">
    <property type="protein sequence ID" value="RPF22652.1"/>
    <property type="molecule type" value="Genomic_DNA"/>
</dbReference>
<accession>A0A3N4ZB31</accession>
<proteinExistence type="predicted"/>
<dbReference type="SUPFAM" id="SSF53474">
    <property type="entry name" value="alpha/beta-Hydrolases"/>
    <property type="match status" value="1"/>
</dbReference>
<protein>
    <submittedName>
        <fullName evidence="2">Para-nitrobenzyl esterase</fullName>
    </submittedName>
</protein>
<dbReference type="Pfam" id="PF00135">
    <property type="entry name" value="COesterase"/>
    <property type="match status" value="1"/>
</dbReference>
<dbReference type="InterPro" id="IPR002018">
    <property type="entry name" value="CarbesteraseB"/>
</dbReference>
<organism evidence="2 3">
    <name type="scientific">Myceligenerans xiligouense</name>
    <dbReference type="NCBI Taxonomy" id="253184"/>
    <lineage>
        <taxon>Bacteria</taxon>
        <taxon>Bacillati</taxon>
        <taxon>Actinomycetota</taxon>
        <taxon>Actinomycetes</taxon>
        <taxon>Micrococcales</taxon>
        <taxon>Promicromonosporaceae</taxon>
        <taxon>Myceligenerans</taxon>
    </lineage>
</organism>
<dbReference type="RefSeq" id="WP_170177107.1">
    <property type="nucleotide sequence ID" value="NZ_RKQZ01000001.1"/>
</dbReference>
<dbReference type="InterPro" id="IPR029058">
    <property type="entry name" value="AB_hydrolase_fold"/>
</dbReference>
<dbReference type="InterPro" id="IPR050309">
    <property type="entry name" value="Type-B_Carboxylest/Lipase"/>
</dbReference>
<gene>
    <name evidence="2" type="ORF">EDD34_3321</name>
</gene>
<name>A0A3N4ZB31_9MICO</name>
<dbReference type="PANTHER" id="PTHR11559">
    <property type="entry name" value="CARBOXYLESTERASE"/>
    <property type="match status" value="1"/>
</dbReference>
<evidence type="ECO:0000313" key="3">
    <source>
        <dbReference type="Proteomes" id="UP000280501"/>
    </source>
</evidence>
<feature type="domain" description="Carboxylesterase type B" evidence="1">
    <location>
        <begin position="9"/>
        <end position="450"/>
    </location>
</feature>
<evidence type="ECO:0000259" key="1">
    <source>
        <dbReference type="Pfam" id="PF00135"/>
    </source>
</evidence>
<dbReference type="Gene3D" id="3.40.50.1820">
    <property type="entry name" value="alpha/beta hydrolase"/>
    <property type="match status" value="1"/>
</dbReference>
<dbReference type="Proteomes" id="UP000280501">
    <property type="component" value="Unassembled WGS sequence"/>
</dbReference>
<reference evidence="2 3" key="1">
    <citation type="submission" date="2018-11" db="EMBL/GenBank/DDBJ databases">
        <title>Sequencing the genomes of 1000 actinobacteria strains.</title>
        <authorList>
            <person name="Klenk H.-P."/>
        </authorList>
    </citation>
    <scope>NUCLEOTIDE SEQUENCE [LARGE SCALE GENOMIC DNA]</scope>
    <source>
        <strain evidence="2 3">DSM 15700</strain>
    </source>
</reference>
<keyword evidence="3" id="KW-1185">Reference proteome</keyword>
<evidence type="ECO:0000313" key="2">
    <source>
        <dbReference type="EMBL" id="RPF22652.1"/>
    </source>
</evidence>
<sequence>MTETVAVTRTTSLGVVVGSRDASSGIDRYLGVPYAAAPTHERRFAYPVAHPGWQGVREATSMGATAPQAPYGPVSSRFLAAAEVPGDEYLNLNIWAPEGATGSPVMVWVHGGALAHGSNALDGYDGSAFARDGVVFVSINYRVGVEGFSVLDGAPLNIGLADVVAAFRWVRAEIAAFGGDPANITAVGQSAGATLLWALLARDDARSLMDRAILQSGPPSAAEPPVASRLTRRIAKHLGVPATRAAFAEIPASRLSDAEQTVTHGSTPIGGGLAYSLAIDAELVPRPPLESLRDGAASGIPLLIGLTSEEYRLWLVPTGLVDRLGFLPFALARLRYRVTSRIMRIYRALHPGAARGELLGHLAGDMLIGLPYMKIAKARATRGAPTHFYEFAWRSPVAGLGAAHAVELGFVFDRLDSADWEALSGPDAPQGLADEMHAAWVSFARTGEPGWSGWQEDESIKVFDTEAPAGDTPLVRRLRAWLA</sequence>
<comment type="caution">
    <text evidence="2">The sequence shown here is derived from an EMBL/GenBank/DDBJ whole genome shotgun (WGS) entry which is preliminary data.</text>
</comment>
<dbReference type="AlphaFoldDB" id="A0A3N4ZB31"/>